<dbReference type="GO" id="GO:0005829">
    <property type="term" value="C:cytosol"/>
    <property type="evidence" value="ECO:0007669"/>
    <property type="project" value="TreeGrafter"/>
</dbReference>
<evidence type="ECO:0000259" key="7">
    <source>
        <dbReference type="Pfam" id="PF00294"/>
    </source>
</evidence>
<protein>
    <submittedName>
        <fullName evidence="8">Hexose kinase</fullName>
        <ecNumber evidence="8">2.7.1.-</ecNumber>
    </submittedName>
</protein>
<sequence>MIVTVTLNPCIDKSSKVEKMKPESKLRCAEVVHEPGGGGINVSKALKKLDTASFALFPAGGHNGAMLQSLLKKDGLLHHAVNTEVETRENWIVLETSTNNQFRFTFPGLSVEEKAIVALIDDIKAFAPTYIVASGSLPPGLPPYFYGLIVKTANALGAKCIVDTSGEALEALRGRNAFLIKPNIGELCKLLGKDYIDKADVPHAARQVLHDGFAEMAAVSMGPLGAWLVTKSEQFFAPAPEVPKRSTVGAGDSMVAGITYMLQKGGNLLDAISMGVACGSAATMNEGSQLFNAEDAFRLYHEVRQNV</sequence>
<dbReference type="FunFam" id="3.40.1190.20:FF:000001">
    <property type="entry name" value="Phosphofructokinase"/>
    <property type="match status" value="1"/>
</dbReference>
<dbReference type="KEGG" id="fls:GLV81_18700"/>
<evidence type="ECO:0000256" key="6">
    <source>
        <dbReference type="PIRNR" id="PIRNR000535"/>
    </source>
</evidence>
<gene>
    <name evidence="8" type="ORF">GLV81_18700</name>
</gene>
<dbReference type="RefSeq" id="WP_157480532.1">
    <property type="nucleotide sequence ID" value="NZ_CP046566.1"/>
</dbReference>
<proteinExistence type="inferred from homology"/>
<keyword evidence="4 8" id="KW-0418">Kinase</keyword>
<dbReference type="PROSITE" id="PS00584">
    <property type="entry name" value="PFKB_KINASES_2"/>
    <property type="match status" value="1"/>
</dbReference>
<dbReference type="PIRSF" id="PIRSF000535">
    <property type="entry name" value="1PFK/6PFK/LacC"/>
    <property type="match status" value="1"/>
</dbReference>
<evidence type="ECO:0000256" key="1">
    <source>
        <dbReference type="ARBA" id="ARBA00010688"/>
    </source>
</evidence>
<organism evidence="8 9">
    <name type="scientific">Phnomibacter ginsenosidimutans</name>
    <dbReference type="NCBI Taxonomy" id="2676868"/>
    <lineage>
        <taxon>Bacteria</taxon>
        <taxon>Pseudomonadati</taxon>
        <taxon>Bacteroidota</taxon>
        <taxon>Chitinophagia</taxon>
        <taxon>Chitinophagales</taxon>
        <taxon>Chitinophagaceae</taxon>
        <taxon>Phnomibacter</taxon>
    </lineage>
</organism>
<evidence type="ECO:0000256" key="3">
    <source>
        <dbReference type="ARBA" id="ARBA00022741"/>
    </source>
</evidence>
<dbReference type="InterPro" id="IPR002173">
    <property type="entry name" value="Carboh/pur_kinase_PfkB_CS"/>
</dbReference>
<dbReference type="EMBL" id="CP046566">
    <property type="protein sequence ID" value="QGW29879.1"/>
    <property type="molecule type" value="Genomic_DNA"/>
</dbReference>
<dbReference type="AlphaFoldDB" id="A0A6I6GXR6"/>
<dbReference type="Proteomes" id="UP000426027">
    <property type="component" value="Chromosome"/>
</dbReference>
<reference evidence="8 9" key="1">
    <citation type="submission" date="2019-11" db="EMBL/GenBank/DDBJ databases">
        <authorList>
            <person name="Im W.T."/>
        </authorList>
    </citation>
    <scope>NUCLEOTIDE SEQUENCE [LARGE SCALE GENOMIC DNA]</scope>
    <source>
        <strain evidence="8 9">SB-02</strain>
    </source>
</reference>
<dbReference type="Pfam" id="PF00294">
    <property type="entry name" value="PfkB"/>
    <property type="match status" value="1"/>
</dbReference>
<dbReference type="Gene3D" id="3.40.1190.20">
    <property type="match status" value="1"/>
</dbReference>
<dbReference type="CDD" id="cd01164">
    <property type="entry name" value="FruK_PfkB_like"/>
    <property type="match status" value="1"/>
</dbReference>
<dbReference type="SUPFAM" id="SSF53613">
    <property type="entry name" value="Ribokinase-like"/>
    <property type="match status" value="1"/>
</dbReference>
<dbReference type="PANTHER" id="PTHR46566">
    <property type="entry name" value="1-PHOSPHOFRUCTOKINASE-RELATED"/>
    <property type="match status" value="1"/>
</dbReference>
<accession>A0A6I6GXR6</accession>
<dbReference type="NCBIfam" id="TIGR03168">
    <property type="entry name" value="1-PFK"/>
    <property type="match status" value="1"/>
</dbReference>
<evidence type="ECO:0000313" key="9">
    <source>
        <dbReference type="Proteomes" id="UP000426027"/>
    </source>
</evidence>
<dbReference type="PANTHER" id="PTHR46566:SF2">
    <property type="entry name" value="ATP-DEPENDENT 6-PHOSPHOFRUCTOKINASE ISOZYME 2"/>
    <property type="match status" value="1"/>
</dbReference>
<dbReference type="EC" id="2.7.1.-" evidence="8"/>
<evidence type="ECO:0000256" key="2">
    <source>
        <dbReference type="ARBA" id="ARBA00022679"/>
    </source>
</evidence>
<evidence type="ECO:0000313" key="8">
    <source>
        <dbReference type="EMBL" id="QGW29879.1"/>
    </source>
</evidence>
<evidence type="ECO:0000256" key="4">
    <source>
        <dbReference type="ARBA" id="ARBA00022777"/>
    </source>
</evidence>
<keyword evidence="2 6" id="KW-0808">Transferase</keyword>
<dbReference type="InterPro" id="IPR029056">
    <property type="entry name" value="Ribokinase-like"/>
</dbReference>
<feature type="domain" description="Carbohydrate kinase PfkB" evidence="7">
    <location>
        <begin position="11"/>
        <end position="290"/>
    </location>
</feature>
<keyword evidence="9" id="KW-1185">Reference proteome</keyword>
<dbReference type="InterPro" id="IPR011611">
    <property type="entry name" value="PfkB_dom"/>
</dbReference>
<dbReference type="GO" id="GO:0005524">
    <property type="term" value="F:ATP binding"/>
    <property type="evidence" value="ECO:0007669"/>
    <property type="project" value="UniProtKB-KW"/>
</dbReference>
<dbReference type="InterPro" id="IPR017583">
    <property type="entry name" value="Tagatose/fructose_Pkinase"/>
</dbReference>
<evidence type="ECO:0000256" key="5">
    <source>
        <dbReference type="ARBA" id="ARBA00022840"/>
    </source>
</evidence>
<dbReference type="GO" id="GO:0003872">
    <property type="term" value="F:6-phosphofructokinase activity"/>
    <property type="evidence" value="ECO:0007669"/>
    <property type="project" value="TreeGrafter"/>
</dbReference>
<name>A0A6I6GXR6_9BACT</name>
<comment type="similarity">
    <text evidence="1">Belongs to the carbohydrate kinase PfkB family.</text>
</comment>
<keyword evidence="3" id="KW-0547">Nucleotide-binding</keyword>
<keyword evidence="5" id="KW-0067">ATP-binding</keyword>